<dbReference type="InterPro" id="IPR013321">
    <property type="entry name" value="Arc_rbn_hlx_hlx"/>
</dbReference>
<accession>A0A917TAG0</accession>
<proteinExistence type="predicted"/>
<sequence>MTRRTIEVDDEVFAFLQQHCEPLVDTPNDVLRRLLLGGGSEELPEKAVAPGKRLLRRPGALLPLIKAGILAPGDVLRHEQPRRRMVHEATVTARGWLKLADGRSFSTPSRALAEQTGTTINGWAYVHVPSGEPLHVLRARVEHD</sequence>
<gene>
    <name evidence="2" type="ORF">GCM10007977_017270</name>
</gene>
<dbReference type="Pfam" id="PF18755">
    <property type="entry name" value="RAMA"/>
    <property type="match status" value="1"/>
</dbReference>
<protein>
    <recommendedName>
        <fullName evidence="1">RAMA domain-containing protein</fullName>
    </recommendedName>
</protein>
<dbReference type="InterPro" id="IPR040843">
    <property type="entry name" value="RAMA"/>
</dbReference>
<feature type="domain" description="RAMA" evidence="1">
    <location>
        <begin position="50"/>
        <end position="141"/>
    </location>
</feature>
<organism evidence="2 3">
    <name type="scientific">Dactylosporangium sucinum</name>
    <dbReference type="NCBI Taxonomy" id="1424081"/>
    <lineage>
        <taxon>Bacteria</taxon>
        <taxon>Bacillati</taxon>
        <taxon>Actinomycetota</taxon>
        <taxon>Actinomycetes</taxon>
        <taxon>Micromonosporales</taxon>
        <taxon>Micromonosporaceae</taxon>
        <taxon>Dactylosporangium</taxon>
    </lineage>
</organism>
<dbReference type="Gene3D" id="1.10.1220.10">
    <property type="entry name" value="Met repressor-like"/>
    <property type="match status" value="1"/>
</dbReference>
<keyword evidence="3" id="KW-1185">Reference proteome</keyword>
<reference evidence="2" key="2">
    <citation type="submission" date="2020-09" db="EMBL/GenBank/DDBJ databases">
        <authorList>
            <person name="Sun Q."/>
            <person name="Ohkuma M."/>
        </authorList>
    </citation>
    <scope>NUCLEOTIDE SEQUENCE</scope>
    <source>
        <strain evidence="2">JCM 19831</strain>
    </source>
</reference>
<dbReference type="GO" id="GO:0006355">
    <property type="term" value="P:regulation of DNA-templated transcription"/>
    <property type="evidence" value="ECO:0007669"/>
    <property type="project" value="InterPro"/>
</dbReference>
<evidence type="ECO:0000259" key="1">
    <source>
        <dbReference type="Pfam" id="PF18755"/>
    </source>
</evidence>
<evidence type="ECO:0000313" key="3">
    <source>
        <dbReference type="Proteomes" id="UP000642070"/>
    </source>
</evidence>
<dbReference type="Proteomes" id="UP000642070">
    <property type="component" value="Unassembled WGS sequence"/>
</dbReference>
<name>A0A917TAG0_9ACTN</name>
<comment type="caution">
    <text evidence="2">The sequence shown here is derived from an EMBL/GenBank/DDBJ whole genome shotgun (WGS) entry which is preliminary data.</text>
</comment>
<reference evidence="2" key="1">
    <citation type="journal article" date="2014" name="Int. J. Syst. Evol. Microbiol.">
        <title>Complete genome sequence of Corynebacterium casei LMG S-19264T (=DSM 44701T), isolated from a smear-ripened cheese.</title>
        <authorList>
            <consortium name="US DOE Joint Genome Institute (JGI-PGF)"/>
            <person name="Walter F."/>
            <person name="Albersmeier A."/>
            <person name="Kalinowski J."/>
            <person name="Ruckert C."/>
        </authorList>
    </citation>
    <scope>NUCLEOTIDE SEQUENCE</scope>
    <source>
        <strain evidence="2">JCM 19831</strain>
    </source>
</reference>
<dbReference type="RefSeq" id="WP_190249217.1">
    <property type="nucleotide sequence ID" value="NZ_BMPI01000007.1"/>
</dbReference>
<dbReference type="EMBL" id="BMPI01000007">
    <property type="protein sequence ID" value="GGM16532.1"/>
    <property type="molecule type" value="Genomic_DNA"/>
</dbReference>
<dbReference type="AlphaFoldDB" id="A0A917TAG0"/>
<evidence type="ECO:0000313" key="2">
    <source>
        <dbReference type="EMBL" id="GGM16532.1"/>
    </source>
</evidence>